<feature type="region of interest" description="Disordered" evidence="1">
    <location>
        <begin position="1"/>
        <end position="32"/>
    </location>
</feature>
<feature type="region of interest" description="Disordered" evidence="1">
    <location>
        <begin position="49"/>
        <end position="90"/>
    </location>
</feature>
<reference evidence="2 3" key="1">
    <citation type="journal article" date="2012" name="BMC Genomics">
        <title>Sequencing the genome of Marssonina brunnea reveals fungus-poplar co-evolution.</title>
        <authorList>
            <person name="Zhu S."/>
            <person name="Cao Y.-Z."/>
            <person name="Jiang C."/>
            <person name="Tan B.-Y."/>
            <person name="Wang Z."/>
            <person name="Feng S."/>
            <person name="Zhang L."/>
            <person name="Su X.-H."/>
            <person name="Brejova B."/>
            <person name="Vinar T."/>
            <person name="Xu M."/>
            <person name="Wang M.-X."/>
            <person name="Zhang S.-G."/>
            <person name="Huang M.-R."/>
            <person name="Wu R."/>
            <person name="Zhou Y."/>
        </authorList>
    </citation>
    <scope>NUCLEOTIDE SEQUENCE [LARGE SCALE GENOMIC DNA]</scope>
    <source>
        <strain evidence="2 3">MB_m1</strain>
    </source>
</reference>
<feature type="compositionally biased region" description="Basic and acidic residues" evidence="1">
    <location>
        <begin position="79"/>
        <end position="90"/>
    </location>
</feature>
<evidence type="ECO:0000256" key="1">
    <source>
        <dbReference type="SAM" id="MobiDB-lite"/>
    </source>
</evidence>
<dbReference type="KEGG" id="mbe:MBM_04613"/>
<dbReference type="EMBL" id="JH921437">
    <property type="protein sequence ID" value="EKD17036.1"/>
    <property type="molecule type" value="Genomic_DNA"/>
</dbReference>
<dbReference type="eggNOG" id="ENOG502S9Q7">
    <property type="taxonomic scope" value="Eukaryota"/>
</dbReference>
<dbReference type="HOGENOM" id="CLU_930904_0_0_1"/>
<dbReference type="Proteomes" id="UP000006753">
    <property type="component" value="Unassembled WGS sequence"/>
</dbReference>
<accession>K1WVG3</accession>
<keyword evidence="3" id="KW-1185">Reference proteome</keyword>
<dbReference type="AlphaFoldDB" id="K1WVG3"/>
<dbReference type="OrthoDB" id="5328813at2759"/>
<evidence type="ECO:0000313" key="2">
    <source>
        <dbReference type="EMBL" id="EKD17036.1"/>
    </source>
</evidence>
<sequence length="299" mass="33008">MCIQSLPAHERPRETAPRSSAGHAPPPSKPPNPILILIILNINIARLPSSRRPAPQARSKPDLPTRDTASAKPGTEMPSSREAEEGRERDVEARMAGLVFDRDWLREACDGGRREGRGMEMEALVRRLRGQVWAGVEGLDTYKADASTREHESVGPTFESLAASAQFHLIQSLVSRLIVEHIFGGYFVGLSSKQAEDLSNVERSLSSFGSIESMNQWRSTTLSILHRDSQKLSKETAGLVDGVVAQVSSIVESISEVKHTEARDQSLRTLIDSAVELSRLLRLQKAVFNIMMPCREGHQ</sequence>
<proteinExistence type="predicted"/>
<organism evidence="2 3">
    <name type="scientific">Marssonina brunnea f. sp. multigermtubi (strain MB_m1)</name>
    <name type="common">Marssonina leaf spot fungus</name>
    <dbReference type="NCBI Taxonomy" id="1072389"/>
    <lineage>
        <taxon>Eukaryota</taxon>
        <taxon>Fungi</taxon>
        <taxon>Dikarya</taxon>
        <taxon>Ascomycota</taxon>
        <taxon>Pezizomycotina</taxon>
        <taxon>Leotiomycetes</taxon>
        <taxon>Helotiales</taxon>
        <taxon>Drepanopezizaceae</taxon>
        <taxon>Drepanopeziza</taxon>
    </lineage>
</organism>
<dbReference type="InParanoid" id="K1WVG3"/>
<gene>
    <name evidence="2" type="ORF">MBM_04613</name>
</gene>
<evidence type="ECO:0000313" key="3">
    <source>
        <dbReference type="Proteomes" id="UP000006753"/>
    </source>
</evidence>
<protein>
    <submittedName>
        <fullName evidence="2">Uncharacterized protein</fullName>
    </submittedName>
</protein>
<name>K1WVG3_MARBU</name>